<evidence type="ECO:0000313" key="2">
    <source>
        <dbReference type="Proteomes" id="UP000635628"/>
    </source>
</evidence>
<feature type="non-terminal residue" evidence="1">
    <location>
        <position position="1"/>
    </location>
</feature>
<comment type="caution">
    <text evidence="1">The sequence shown here is derived from an EMBL/GenBank/DDBJ whole genome shotgun (WGS) entry which is preliminary data.</text>
</comment>
<organism evidence="1 2">
    <name type="scientific">Bathymodiolus azoricus thioautotrophic gill symbiont</name>
    <dbReference type="NCBI Taxonomy" id="235205"/>
    <lineage>
        <taxon>Bacteria</taxon>
        <taxon>Pseudomonadati</taxon>
        <taxon>Pseudomonadota</taxon>
        <taxon>Gammaproteobacteria</taxon>
        <taxon>sulfur-oxidizing symbionts</taxon>
    </lineage>
</organism>
<accession>A0ACA8ZN62</accession>
<evidence type="ECO:0000313" key="1">
    <source>
        <dbReference type="EMBL" id="CAB5495871.1"/>
    </source>
</evidence>
<protein>
    <submittedName>
        <fullName evidence="1">Uncharacterized protein</fullName>
    </submittedName>
</protein>
<reference evidence="1" key="1">
    <citation type="submission" date="2020-05" db="EMBL/GenBank/DDBJ databases">
        <authorList>
            <person name="Petersen J."/>
            <person name="Sayavedra L."/>
        </authorList>
    </citation>
    <scope>NUCLEOTIDE SEQUENCE</scope>
    <source>
        <strain evidence="1">B azoricus SOX Menez Gwen</strain>
    </source>
</reference>
<sequence length="366" mass="41321">YDTKSNGIGKLSVVKGPNGYKKELSYDTLGRVSSTTLTTNGDKLTTTNTYDSYSRLSIQTRPQKFKVENVYNQYGYLLAKRAPKSQISDYDWDHLAKLTKDSLANASEALTKVQELEQQTRRFVSRANSARKIANHSSLTSAELAQKAQELRDNAEKLDEIAEILQLKAEYYKALAESYLTALRRFQHLSNVNVADDEERSYTDSTTNSNIDRDLDFDSTVTSNINGYAWCSNKAACVLWATVSKNKAKFYKALAEKSLASAQQYLDSSGSEKQAFANQEADKLDSESNNKDDATPTKKPHISYHFANEATKYLKQAQASANQTKHWRKKLDNKNHYQAMLNDTDNIYFYRVKSRDAAGRLTGHIV</sequence>
<dbReference type="Proteomes" id="UP000635628">
    <property type="component" value="Unassembled WGS sequence"/>
</dbReference>
<feature type="non-terminal residue" evidence="1">
    <location>
        <position position="366"/>
    </location>
</feature>
<proteinExistence type="predicted"/>
<gene>
    <name evidence="1" type="ORF">AZO1586R_328</name>
</gene>
<keyword evidence="2" id="KW-1185">Reference proteome</keyword>
<name>A0ACA8ZN62_9GAMM</name>
<dbReference type="EMBL" id="CAESAP020000075">
    <property type="protein sequence ID" value="CAB5495871.1"/>
    <property type="molecule type" value="Genomic_DNA"/>
</dbReference>